<sequence length="82" mass="9217">MKNLTKERVNTWIFDKKLSVEDLRLLLYLASNPSGDILELSKPFGLANSTTSKRLTKLKNLGYIEKIEGVFQISGGDKGDEE</sequence>
<protein>
    <submittedName>
        <fullName evidence="1">MarR family</fullName>
    </submittedName>
</protein>
<dbReference type="EMBL" id="BK032781">
    <property type="protein sequence ID" value="DAF60005.1"/>
    <property type="molecule type" value="Genomic_DNA"/>
</dbReference>
<organism evidence="1">
    <name type="scientific">Siphoviridae sp. ctUM413</name>
    <dbReference type="NCBI Taxonomy" id="2827879"/>
    <lineage>
        <taxon>Viruses</taxon>
        <taxon>Duplodnaviria</taxon>
        <taxon>Heunggongvirae</taxon>
        <taxon>Uroviricota</taxon>
        <taxon>Caudoviricetes</taxon>
    </lineage>
</organism>
<dbReference type="InterPro" id="IPR036390">
    <property type="entry name" value="WH_DNA-bd_sf"/>
</dbReference>
<dbReference type="Pfam" id="PF13412">
    <property type="entry name" value="HTH_24"/>
    <property type="match status" value="1"/>
</dbReference>
<name>A0A8S5T9J6_9CAUD</name>
<dbReference type="InterPro" id="IPR036388">
    <property type="entry name" value="WH-like_DNA-bd_sf"/>
</dbReference>
<reference evidence="1" key="1">
    <citation type="journal article" date="2021" name="Proc. Natl. Acad. Sci. U.S.A.">
        <title>A Catalog of Tens of Thousands of Viruses from Human Metagenomes Reveals Hidden Associations with Chronic Diseases.</title>
        <authorList>
            <person name="Tisza M.J."/>
            <person name="Buck C.B."/>
        </authorList>
    </citation>
    <scope>NUCLEOTIDE SEQUENCE</scope>
    <source>
        <strain evidence="1">CtUM413</strain>
    </source>
</reference>
<proteinExistence type="predicted"/>
<dbReference type="GO" id="GO:0006355">
    <property type="term" value="P:regulation of DNA-templated transcription"/>
    <property type="evidence" value="ECO:0007669"/>
    <property type="project" value="InterPro"/>
</dbReference>
<evidence type="ECO:0000313" key="1">
    <source>
        <dbReference type="EMBL" id="DAF60005.1"/>
    </source>
</evidence>
<dbReference type="GO" id="GO:0003677">
    <property type="term" value="F:DNA binding"/>
    <property type="evidence" value="ECO:0007669"/>
    <property type="project" value="InterPro"/>
</dbReference>
<accession>A0A8S5T9J6</accession>
<dbReference type="Gene3D" id="1.10.10.10">
    <property type="entry name" value="Winged helix-like DNA-binding domain superfamily/Winged helix DNA-binding domain"/>
    <property type="match status" value="1"/>
</dbReference>
<dbReference type="SUPFAM" id="SSF46785">
    <property type="entry name" value="Winged helix' DNA-binding domain"/>
    <property type="match status" value="1"/>
</dbReference>